<dbReference type="GO" id="GO:0071963">
    <property type="term" value="P:establishment or maintenance of cell polarity regulating cell shape"/>
    <property type="evidence" value="ECO:0007669"/>
    <property type="project" value="TreeGrafter"/>
</dbReference>
<proteinExistence type="inferred from homology"/>
<dbReference type="CDD" id="cd07017">
    <property type="entry name" value="S14_ClpP_2"/>
    <property type="match status" value="1"/>
</dbReference>
<dbReference type="InterPro" id="IPR033135">
    <property type="entry name" value="ClpP_His_AS"/>
</dbReference>
<feature type="active site" evidence="15">
    <location>
        <position position="159"/>
    </location>
</feature>
<evidence type="ECO:0000256" key="13">
    <source>
        <dbReference type="ARBA" id="ARBA00034021"/>
    </source>
</evidence>
<dbReference type="SUPFAM" id="SSF47576">
    <property type="entry name" value="Calponin-homology domain, CH-domain"/>
    <property type="match status" value="1"/>
</dbReference>
<dbReference type="InterPro" id="IPR018215">
    <property type="entry name" value="ClpP_Ser_AS"/>
</dbReference>
<evidence type="ECO:0000256" key="6">
    <source>
        <dbReference type="ARBA" id="ARBA00022670"/>
    </source>
</evidence>
<dbReference type="RefSeq" id="XP_009167513.1">
    <property type="nucleotide sequence ID" value="XM_009169249.1"/>
</dbReference>
<evidence type="ECO:0000256" key="2">
    <source>
        <dbReference type="ARBA" id="ARBA00005666"/>
    </source>
</evidence>
<feature type="domain" description="Calponin-homology (CH)" evidence="17">
    <location>
        <begin position="585"/>
        <end position="693"/>
    </location>
</feature>
<dbReference type="GO" id="GO:0004252">
    <property type="term" value="F:serine-type endopeptidase activity"/>
    <property type="evidence" value="ECO:0007669"/>
    <property type="project" value="UniProtKB-EC"/>
</dbReference>
<evidence type="ECO:0000256" key="12">
    <source>
        <dbReference type="ARBA" id="ARBA00023212"/>
    </source>
</evidence>
<dbReference type="AlphaFoldDB" id="A0A074ZSB2"/>
<dbReference type="GO" id="GO:0015629">
    <property type="term" value="C:actin cytoskeleton"/>
    <property type="evidence" value="ECO:0007669"/>
    <property type="project" value="TreeGrafter"/>
</dbReference>
<dbReference type="GO" id="GO:0030036">
    <property type="term" value="P:actin cytoskeleton organization"/>
    <property type="evidence" value="ECO:0007669"/>
    <property type="project" value="InterPro"/>
</dbReference>
<dbReference type="GO" id="GO:0005925">
    <property type="term" value="C:focal adhesion"/>
    <property type="evidence" value="ECO:0007669"/>
    <property type="project" value="TreeGrafter"/>
</dbReference>
<dbReference type="CDD" id="cd21222">
    <property type="entry name" value="CH_PARV_rpt2"/>
    <property type="match status" value="1"/>
</dbReference>
<dbReference type="GO" id="GO:0030031">
    <property type="term" value="P:cell projection assembly"/>
    <property type="evidence" value="ECO:0007669"/>
    <property type="project" value="TreeGrafter"/>
</dbReference>
<evidence type="ECO:0000256" key="16">
    <source>
        <dbReference type="SAM" id="Phobius"/>
    </source>
</evidence>
<evidence type="ECO:0000313" key="18">
    <source>
        <dbReference type="EMBL" id="KER28702.1"/>
    </source>
</evidence>
<dbReference type="PROSITE" id="PS00382">
    <property type="entry name" value="CLP_PROTEASE_HIS"/>
    <property type="match status" value="1"/>
</dbReference>
<dbReference type="GeneID" id="20318676"/>
<organism evidence="18 19">
    <name type="scientific">Opisthorchis viverrini</name>
    <name type="common">Southeast Asian liver fluke</name>
    <dbReference type="NCBI Taxonomy" id="6198"/>
    <lineage>
        <taxon>Eukaryota</taxon>
        <taxon>Metazoa</taxon>
        <taxon>Spiralia</taxon>
        <taxon>Lophotrochozoa</taxon>
        <taxon>Platyhelminthes</taxon>
        <taxon>Trematoda</taxon>
        <taxon>Digenea</taxon>
        <taxon>Opisthorchiida</taxon>
        <taxon>Opisthorchiata</taxon>
        <taxon>Opisthorchiidae</taxon>
        <taxon>Opisthorchis</taxon>
    </lineage>
</organism>
<dbReference type="CTD" id="20318676"/>
<evidence type="ECO:0000256" key="15">
    <source>
        <dbReference type="PROSITE-ProRule" id="PRU10086"/>
    </source>
</evidence>
<dbReference type="PANTHER" id="PTHR12114">
    <property type="entry name" value="PARVIN"/>
    <property type="match status" value="1"/>
</dbReference>
<keyword evidence="7" id="KW-0677">Repeat</keyword>
<dbReference type="InterPro" id="IPR029045">
    <property type="entry name" value="ClpP/crotonase-like_dom_sf"/>
</dbReference>
<keyword evidence="16" id="KW-0812">Transmembrane</keyword>
<dbReference type="PRINTS" id="PR00127">
    <property type="entry name" value="CLPPROTEASEP"/>
</dbReference>
<protein>
    <recommendedName>
        <fullName evidence="4 15">Endopeptidase Clp</fullName>
        <ecNumber evidence="4 15">3.4.21.92</ecNumber>
    </recommendedName>
</protein>
<dbReference type="InterPro" id="IPR028433">
    <property type="entry name" value="Parvin"/>
</dbReference>
<dbReference type="Gene3D" id="3.90.226.10">
    <property type="entry name" value="2-enoyl-CoA Hydratase, Chain A, domain 1"/>
    <property type="match status" value="1"/>
</dbReference>
<feature type="domain" description="Calponin-homology (CH)" evidence="17">
    <location>
        <begin position="415"/>
        <end position="524"/>
    </location>
</feature>
<dbReference type="GO" id="GO:0004176">
    <property type="term" value="F:ATP-dependent peptidase activity"/>
    <property type="evidence" value="ECO:0007669"/>
    <property type="project" value="InterPro"/>
</dbReference>
<dbReference type="PROSITE" id="PS00381">
    <property type="entry name" value="CLP_PROTEASE_SER"/>
    <property type="match status" value="1"/>
</dbReference>
<name>A0A074ZSB2_OPIVI</name>
<feature type="active site" evidence="14">
    <location>
        <position position="134"/>
    </location>
</feature>
<dbReference type="OrthoDB" id="2099265at2759"/>
<dbReference type="STRING" id="6198.A0A074ZSB2"/>
<comment type="similarity">
    <text evidence="2">Belongs to the parvin family.</text>
</comment>
<dbReference type="PANTHER" id="PTHR12114:SF4">
    <property type="entry name" value="GH23568P"/>
    <property type="match status" value="1"/>
</dbReference>
<comment type="subcellular location">
    <subcellularLocation>
        <location evidence="1">Cytoplasm</location>
        <location evidence="1">Cytoskeleton</location>
    </subcellularLocation>
</comment>
<dbReference type="Pfam" id="PF00574">
    <property type="entry name" value="CLP_protease"/>
    <property type="match status" value="1"/>
</dbReference>
<keyword evidence="12" id="KW-0206">Cytoskeleton</keyword>
<dbReference type="InterPro" id="IPR023562">
    <property type="entry name" value="ClpP/TepA"/>
</dbReference>
<keyword evidence="6" id="KW-0645">Protease</keyword>
<evidence type="ECO:0000256" key="7">
    <source>
        <dbReference type="ARBA" id="ARBA00022737"/>
    </source>
</evidence>
<comment type="catalytic activity">
    <reaction evidence="13 15">
        <text>Hydrolysis of proteins to small peptides in the presence of ATP and magnesium. alpha-casein is the usual test substrate. In the absence of ATP, only oligopeptides shorter than five residues are hydrolyzed (such as succinyl-Leu-Tyr-|-NHMec, and Leu-Tyr-Leu-|-Tyr-Trp, in which cleavage of the -Tyr-|-Leu- and -Tyr-|-Trp bonds also occurs).</text>
        <dbReference type="EC" id="3.4.21.92"/>
    </reaction>
</comment>
<evidence type="ECO:0000256" key="8">
    <source>
        <dbReference type="ARBA" id="ARBA00022801"/>
    </source>
</evidence>
<dbReference type="PROSITE" id="PS50021">
    <property type="entry name" value="CH"/>
    <property type="match status" value="2"/>
</dbReference>
<evidence type="ECO:0000256" key="11">
    <source>
        <dbReference type="ARBA" id="ARBA00023203"/>
    </source>
</evidence>
<keyword evidence="19" id="KW-1185">Reference proteome</keyword>
<dbReference type="Gene3D" id="1.10.418.10">
    <property type="entry name" value="Calponin-like domain"/>
    <property type="match status" value="2"/>
</dbReference>
<evidence type="ECO:0000256" key="1">
    <source>
        <dbReference type="ARBA" id="ARBA00004245"/>
    </source>
</evidence>
<dbReference type="Proteomes" id="UP000054324">
    <property type="component" value="Unassembled WGS sequence"/>
</dbReference>
<evidence type="ECO:0000256" key="10">
    <source>
        <dbReference type="ARBA" id="ARBA00022889"/>
    </source>
</evidence>
<gene>
    <name evidence="18" type="ORF">T265_04494</name>
</gene>
<feature type="transmembrane region" description="Helical" evidence="16">
    <location>
        <begin position="616"/>
        <end position="636"/>
    </location>
</feature>
<keyword evidence="10" id="KW-0130">Cell adhesion</keyword>
<comment type="similarity">
    <text evidence="3">Belongs to the peptidase S14 family.</text>
</comment>
<dbReference type="SUPFAM" id="SSF52096">
    <property type="entry name" value="ClpP/crotonase"/>
    <property type="match status" value="1"/>
</dbReference>
<dbReference type="GO" id="GO:0003779">
    <property type="term" value="F:actin binding"/>
    <property type="evidence" value="ECO:0007669"/>
    <property type="project" value="UniProtKB-KW"/>
</dbReference>
<dbReference type="InterPro" id="IPR001715">
    <property type="entry name" value="CH_dom"/>
</dbReference>
<keyword evidence="11" id="KW-0009">Actin-binding</keyword>
<dbReference type="GO" id="GO:0006508">
    <property type="term" value="P:proteolysis"/>
    <property type="evidence" value="ECO:0007669"/>
    <property type="project" value="UniProtKB-KW"/>
</dbReference>
<dbReference type="EMBL" id="KL596693">
    <property type="protein sequence ID" value="KER28702.1"/>
    <property type="molecule type" value="Genomic_DNA"/>
</dbReference>
<evidence type="ECO:0000256" key="9">
    <source>
        <dbReference type="ARBA" id="ARBA00022825"/>
    </source>
</evidence>
<dbReference type="KEGG" id="ovi:T265_04494"/>
<sequence length="696" mass="77029">MFGLSRSSTLGLLKQFVKPTVLRRTTISLCTSPSCSSSLIPIVLDKTNHGERAYDIYSRLLKDRIICLMGPINDEVASVVIAQLLYLQSEDKKLPIHIYINSPGGIVTAGLAIYDTMQYIRPPVATWCVGQASSMGSLLLTAGAPGLRFALPHARIMVHQPSGSAQARQTLDGLQNPGVRTVAGGSLVDLEYAVDVTVTLEDRSEAQALLNRLATTTPFLSMRLARSKCKVMLQNLQSPNIFSSIQGESLEIVENSAYLSSRIGSDGSASDEGALLLMRQPHLRVVDAENTLALIMRQPGPSHQLVEFFAQSYWSSTMTTVTGGSLSTGPGTYGSGCATVCGESREFGFLSKLSTLSRARRRKQEADELAEEARQAIEDRFRQDYFEPNLDGFQLAEGEERSMIEPHSKEHPLVQEAVQTLVSWINAELVDERILVRNLEADLYDGQVLQKLIEKLLSVKINHPEVSQTEIGQRQRLKLVLDEINSALNVSPMWAAKYWPVSAIYDQDMVAILRVLVALVRRFAPSVRLPRDVHLTVLIVRKINGILQHRRQVEVITESEDEQDTAGDHDAISALVDCAVPERLAAFQQTLLDFVNHHLAKINLSVTSLETEMNDGVYFILLIGLLGGFFVPLHAYHLTPLTNAQRQANLQLAFKLAEEVDGINLGPKQADDLLHHDLKVTLRLLYSLYDAHKNDL</sequence>
<dbReference type="InterPro" id="IPR036872">
    <property type="entry name" value="CH_dom_sf"/>
</dbReference>
<dbReference type="GO" id="GO:0005737">
    <property type="term" value="C:cytoplasm"/>
    <property type="evidence" value="ECO:0007669"/>
    <property type="project" value="TreeGrafter"/>
</dbReference>
<keyword evidence="9" id="KW-0720">Serine protease</keyword>
<dbReference type="GO" id="GO:0034446">
    <property type="term" value="P:substrate adhesion-dependent cell spreading"/>
    <property type="evidence" value="ECO:0007669"/>
    <property type="project" value="TreeGrafter"/>
</dbReference>
<keyword evidence="16" id="KW-1133">Transmembrane helix</keyword>
<dbReference type="Pfam" id="PF00307">
    <property type="entry name" value="CH"/>
    <property type="match status" value="2"/>
</dbReference>
<reference evidence="18 19" key="1">
    <citation type="submission" date="2013-11" db="EMBL/GenBank/DDBJ databases">
        <title>Opisthorchis viverrini - life in the bile duct.</title>
        <authorList>
            <person name="Young N.D."/>
            <person name="Nagarajan N."/>
            <person name="Lin S.J."/>
            <person name="Korhonen P.K."/>
            <person name="Jex A.R."/>
            <person name="Hall R.S."/>
            <person name="Safavi-Hemami H."/>
            <person name="Kaewkong W."/>
            <person name="Bertrand D."/>
            <person name="Gao S."/>
            <person name="Seet Q."/>
            <person name="Wongkham S."/>
            <person name="Teh B.T."/>
            <person name="Wongkham C."/>
            <person name="Intapan P.M."/>
            <person name="Maleewong W."/>
            <person name="Yang X."/>
            <person name="Hu M."/>
            <person name="Wang Z."/>
            <person name="Hofmann A."/>
            <person name="Sternberg P.W."/>
            <person name="Tan P."/>
            <person name="Wang J."/>
            <person name="Gasser R.B."/>
        </authorList>
    </citation>
    <scope>NUCLEOTIDE SEQUENCE [LARGE SCALE GENOMIC DNA]</scope>
</reference>
<evidence type="ECO:0000256" key="3">
    <source>
        <dbReference type="ARBA" id="ARBA00007039"/>
    </source>
</evidence>
<dbReference type="EC" id="3.4.21.92" evidence="4 15"/>
<evidence type="ECO:0000256" key="4">
    <source>
        <dbReference type="ARBA" id="ARBA00013230"/>
    </source>
</evidence>
<keyword evidence="8" id="KW-0378">Hydrolase</keyword>
<dbReference type="FunFam" id="1.10.418.10:FF:000011">
    <property type="entry name" value="Parvin, beta"/>
    <property type="match status" value="1"/>
</dbReference>
<evidence type="ECO:0000259" key="17">
    <source>
        <dbReference type="PROSITE" id="PS50021"/>
    </source>
</evidence>
<keyword evidence="5" id="KW-0963">Cytoplasm</keyword>
<evidence type="ECO:0000256" key="5">
    <source>
        <dbReference type="ARBA" id="ARBA00022490"/>
    </source>
</evidence>
<evidence type="ECO:0000256" key="14">
    <source>
        <dbReference type="PROSITE-ProRule" id="PRU10085"/>
    </source>
</evidence>
<dbReference type="InterPro" id="IPR001907">
    <property type="entry name" value="ClpP"/>
</dbReference>
<keyword evidence="16" id="KW-0472">Membrane</keyword>
<accession>A0A074ZSB2</accession>
<evidence type="ECO:0000313" key="19">
    <source>
        <dbReference type="Proteomes" id="UP000054324"/>
    </source>
</evidence>